<evidence type="ECO:0000313" key="4">
    <source>
        <dbReference type="EMBL" id="MBC8610389.1"/>
    </source>
</evidence>
<evidence type="ECO:0000259" key="2">
    <source>
        <dbReference type="Pfam" id="PF00465"/>
    </source>
</evidence>
<dbReference type="PANTHER" id="PTHR43633">
    <property type="entry name" value="ALCOHOL DEHYDROGENASE YQHD"/>
    <property type="match status" value="1"/>
</dbReference>
<reference evidence="4" key="1">
    <citation type="submission" date="2020-08" db="EMBL/GenBank/DDBJ databases">
        <title>Genome public.</title>
        <authorList>
            <person name="Liu C."/>
            <person name="Sun Q."/>
        </authorList>
    </citation>
    <scope>NUCLEOTIDE SEQUENCE</scope>
    <source>
        <strain evidence="4">NSJ-15</strain>
    </source>
</reference>
<dbReference type="PROSITE" id="PS00060">
    <property type="entry name" value="ADH_IRON_2"/>
    <property type="match status" value="1"/>
</dbReference>
<evidence type="ECO:0000256" key="1">
    <source>
        <dbReference type="ARBA" id="ARBA00023002"/>
    </source>
</evidence>
<dbReference type="Pfam" id="PF00465">
    <property type="entry name" value="Fe-ADH"/>
    <property type="match status" value="1"/>
</dbReference>
<dbReference type="SUPFAM" id="SSF56796">
    <property type="entry name" value="Dehydroquinate synthase-like"/>
    <property type="match status" value="1"/>
</dbReference>
<proteinExistence type="predicted"/>
<accession>A0A8J6TPP1</accession>
<feature type="domain" description="Alcohol dehydrogenase iron-type/glycerol dehydrogenase GldA" evidence="2">
    <location>
        <begin position="9"/>
        <end position="178"/>
    </location>
</feature>
<name>A0A8J6TPP1_9FIRM</name>
<dbReference type="InterPro" id="IPR056798">
    <property type="entry name" value="ADH_Fe_C"/>
</dbReference>
<dbReference type="FunFam" id="3.40.50.1970:FF:000003">
    <property type="entry name" value="Alcohol dehydrogenase, iron-containing"/>
    <property type="match status" value="1"/>
</dbReference>
<feature type="domain" description="Fe-containing alcohol dehydrogenase-like C-terminal" evidence="3">
    <location>
        <begin position="194"/>
        <end position="385"/>
    </location>
</feature>
<dbReference type="GO" id="GO:0005829">
    <property type="term" value="C:cytosol"/>
    <property type="evidence" value="ECO:0007669"/>
    <property type="project" value="TreeGrafter"/>
</dbReference>
<dbReference type="GO" id="GO:0008106">
    <property type="term" value="F:alcohol dehydrogenase (NADP+) activity"/>
    <property type="evidence" value="ECO:0007669"/>
    <property type="project" value="TreeGrafter"/>
</dbReference>
<keyword evidence="5" id="KW-1185">Reference proteome</keyword>
<dbReference type="RefSeq" id="WP_187536304.1">
    <property type="nucleotide sequence ID" value="NZ_JACRTL010000002.1"/>
</dbReference>
<evidence type="ECO:0000313" key="5">
    <source>
        <dbReference type="Proteomes" id="UP000632659"/>
    </source>
</evidence>
<gene>
    <name evidence="4" type="ORF">H8702_04530</name>
</gene>
<dbReference type="Gene3D" id="1.20.1090.10">
    <property type="entry name" value="Dehydroquinate synthase-like - alpha domain"/>
    <property type="match status" value="1"/>
</dbReference>
<dbReference type="Gene3D" id="3.40.50.1970">
    <property type="match status" value="1"/>
</dbReference>
<dbReference type="CDD" id="cd08187">
    <property type="entry name" value="BDH"/>
    <property type="match status" value="1"/>
</dbReference>
<dbReference type="InterPro" id="IPR018211">
    <property type="entry name" value="ADH_Fe_CS"/>
</dbReference>
<dbReference type="InterPro" id="IPR001670">
    <property type="entry name" value="ADH_Fe/GldA"/>
</dbReference>
<dbReference type="GO" id="GO:1990002">
    <property type="term" value="F:methylglyoxal reductase (NADPH) (acetol producing) activity"/>
    <property type="evidence" value="ECO:0007669"/>
    <property type="project" value="TreeGrafter"/>
</dbReference>
<dbReference type="Pfam" id="PF25137">
    <property type="entry name" value="ADH_Fe_C"/>
    <property type="match status" value="1"/>
</dbReference>
<dbReference type="GO" id="GO:1990362">
    <property type="term" value="F:butanol dehydrogenase (NAD+) activity"/>
    <property type="evidence" value="ECO:0007669"/>
    <property type="project" value="InterPro"/>
</dbReference>
<keyword evidence="1" id="KW-0560">Oxidoreductase</keyword>
<comment type="caution">
    <text evidence="4">The sequence shown here is derived from an EMBL/GenBank/DDBJ whole genome shotgun (WGS) entry which is preliminary data.</text>
</comment>
<dbReference type="InterPro" id="IPR044731">
    <property type="entry name" value="BDH-like"/>
</dbReference>
<dbReference type="PANTHER" id="PTHR43633:SF1">
    <property type="entry name" value="ALCOHOL DEHYDROGENASE YQHD"/>
    <property type="match status" value="1"/>
</dbReference>
<organism evidence="4 5">
    <name type="scientific">Massiliimalia timonensis</name>
    <dbReference type="NCBI Taxonomy" id="1987501"/>
    <lineage>
        <taxon>Bacteria</taxon>
        <taxon>Bacillati</taxon>
        <taxon>Bacillota</taxon>
        <taxon>Clostridia</taxon>
        <taxon>Eubacteriales</taxon>
        <taxon>Oscillospiraceae</taxon>
        <taxon>Massiliimalia</taxon>
    </lineage>
</organism>
<dbReference type="EMBL" id="JACRTL010000002">
    <property type="protein sequence ID" value="MBC8610389.1"/>
    <property type="molecule type" value="Genomic_DNA"/>
</dbReference>
<dbReference type="GO" id="GO:0046872">
    <property type="term" value="F:metal ion binding"/>
    <property type="evidence" value="ECO:0007669"/>
    <property type="project" value="InterPro"/>
</dbReference>
<evidence type="ECO:0000259" key="3">
    <source>
        <dbReference type="Pfam" id="PF25137"/>
    </source>
</evidence>
<dbReference type="AlphaFoldDB" id="A0A8J6TPP1"/>
<protein>
    <submittedName>
        <fullName evidence="4">Iron-containing alcohol dehydrogenase</fullName>
    </submittedName>
</protein>
<sequence length="388" mass="43243">MLNFEYYNPTKIIFGKETQNQIGDLVKAYGGNRVLLHYGGSSAKKSGVYDQVMRALKESGLTVFELGGVKPNPRVSLIREGVTLCKQEGIDFIVALGGGSVIDSAKGIAAGSYYDGDVWDFYMKKAPVGQALPIGVILTIPAAGSETSAGSVVTNEEGHYKRDCQGETLIPKFAVLNPQLCFTLPDYQVSAGVSDILAHVMERYFTNTEHVDLTDRLCEATMRTVIQNVRLVRENKENYDAWAEIMWAGTIAHNNLLGTGREQDWGSHNIEHELSAEYDIAHGAGLAIIFPAWMKYVYRENIHRFVQFAVRVWDVDFACERPEEIVLEGIRRMEGFFRSIGMPVRLSEAGIGEDRFEQMAEKACMFGSIGGFKKLSEQDIVEIFRIAR</sequence>
<dbReference type="Proteomes" id="UP000632659">
    <property type="component" value="Unassembled WGS sequence"/>
</dbReference>